<keyword evidence="1" id="KW-1133">Transmembrane helix</keyword>
<keyword evidence="1" id="KW-0472">Membrane</keyword>
<keyword evidence="1" id="KW-0812">Transmembrane</keyword>
<gene>
    <name evidence="2" type="ORF">CAPTEDRAFT_222503</name>
</gene>
<evidence type="ECO:0000313" key="3">
    <source>
        <dbReference type="EnsemblMetazoa" id="CapteP222503"/>
    </source>
</evidence>
<keyword evidence="4" id="KW-1185">Reference proteome</keyword>
<dbReference type="EMBL" id="AMQN01013574">
    <property type="status" value="NOT_ANNOTATED_CDS"/>
    <property type="molecule type" value="Genomic_DNA"/>
</dbReference>
<evidence type="ECO:0000313" key="4">
    <source>
        <dbReference type="Proteomes" id="UP000014760"/>
    </source>
</evidence>
<name>R7TLJ9_CAPTE</name>
<evidence type="ECO:0008006" key="5">
    <source>
        <dbReference type="Google" id="ProtNLM"/>
    </source>
</evidence>
<reference evidence="3" key="3">
    <citation type="submission" date="2015-06" db="UniProtKB">
        <authorList>
            <consortium name="EnsemblMetazoa"/>
        </authorList>
    </citation>
    <scope>IDENTIFICATION</scope>
</reference>
<accession>R7TLJ9</accession>
<dbReference type="Gene3D" id="1.20.140.150">
    <property type="match status" value="1"/>
</dbReference>
<feature type="transmembrane region" description="Helical" evidence="1">
    <location>
        <begin position="7"/>
        <end position="29"/>
    </location>
</feature>
<feature type="transmembrane region" description="Helical" evidence="1">
    <location>
        <begin position="85"/>
        <end position="107"/>
    </location>
</feature>
<feature type="transmembrane region" description="Helical" evidence="1">
    <location>
        <begin position="149"/>
        <end position="171"/>
    </location>
</feature>
<reference evidence="4" key="1">
    <citation type="submission" date="2012-12" db="EMBL/GenBank/DDBJ databases">
        <authorList>
            <person name="Hellsten U."/>
            <person name="Grimwood J."/>
            <person name="Chapman J.A."/>
            <person name="Shapiro H."/>
            <person name="Aerts A."/>
            <person name="Otillar R.P."/>
            <person name="Terry A.Y."/>
            <person name="Boore J.L."/>
            <person name="Simakov O."/>
            <person name="Marletaz F."/>
            <person name="Cho S.-J."/>
            <person name="Edsinger-Gonzales E."/>
            <person name="Havlak P."/>
            <person name="Kuo D.-H."/>
            <person name="Larsson T."/>
            <person name="Lv J."/>
            <person name="Arendt D."/>
            <person name="Savage R."/>
            <person name="Osoegawa K."/>
            <person name="de Jong P."/>
            <person name="Lindberg D.R."/>
            <person name="Seaver E.C."/>
            <person name="Weisblat D.A."/>
            <person name="Putnam N.H."/>
            <person name="Grigoriev I.V."/>
            <person name="Rokhsar D.S."/>
        </authorList>
    </citation>
    <scope>NUCLEOTIDE SEQUENCE</scope>
    <source>
        <strain evidence="4">I ESC-2004</strain>
    </source>
</reference>
<evidence type="ECO:0000313" key="2">
    <source>
        <dbReference type="EMBL" id="ELT91985.1"/>
    </source>
</evidence>
<feature type="transmembrane region" description="Helical" evidence="1">
    <location>
        <begin position="114"/>
        <end position="137"/>
    </location>
</feature>
<organism evidence="2">
    <name type="scientific">Capitella teleta</name>
    <name type="common">Polychaete worm</name>
    <dbReference type="NCBI Taxonomy" id="283909"/>
    <lineage>
        <taxon>Eukaryota</taxon>
        <taxon>Metazoa</taxon>
        <taxon>Spiralia</taxon>
        <taxon>Lophotrochozoa</taxon>
        <taxon>Annelida</taxon>
        <taxon>Polychaeta</taxon>
        <taxon>Sedentaria</taxon>
        <taxon>Scolecida</taxon>
        <taxon>Capitellidae</taxon>
        <taxon>Capitella</taxon>
    </lineage>
</organism>
<protein>
    <recommendedName>
        <fullName evidence="5">Claudin</fullName>
    </recommendedName>
</protein>
<dbReference type="EnsemblMetazoa" id="CapteT222503">
    <property type="protein sequence ID" value="CapteP222503"/>
    <property type="gene ID" value="CapteG222503"/>
</dbReference>
<dbReference type="EMBL" id="KB310309">
    <property type="protein sequence ID" value="ELT91985.1"/>
    <property type="molecule type" value="Genomic_DNA"/>
</dbReference>
<dbReference type="HOGENOM" id="CLU_1385382_0_0_1"/>
<proteinExistence type="predicted"/>
<dbReference type="AlphaFoldDB" id="R7TLJ9"/>
<evidence type="ECO:0000256" key="1">
    <source>
        <dbReference type="SAM" id="Phobius"/>
    </source>
</evidence>
<sequence length="197" mass="21948">MTMRELVTPWVMATVLAFMGGIVMDAASWGTMGWGYRDTEDKQTTVGLWRVCNLTKERDGTTTESCIFPTEVEQDWIPKAMVMEIMAGFCGIGIFFTLIIFVFTLRLDWMRSRFILVALMAEGLLAGLFNFIGLMSFGLNMKSLGADPSYSLVFETLAVLCYFAGCAFGVCDMQKCCLQPSEELNTHKMGGGQTRLI</sequence>
<dbReference type="Proteomes" id="UP000014760">
    <property type="component" value="Unassembled WGS sequence"/>
</dbReference>
<reference evidence="2 4" key="2">
    <citation type="journal article" date="2013" name="Nature">
        <title>Insights into bilaterian evolution from three spiralian genomes.</title>
        <authorList>
            <person name="Simakov O."/>
            <person name="Marletaz F."/>
            <person name="Cho S.J."/>
            <person name="Edsinger-Gonzales E."/>
            <person name="Havlak P."/>
            <person name="Hellsten U."/>
            <person name="Kuo D.H."/>
            <person name="Larsson T."/>
            <person name="Lv J."/>
            <person name="Arendt D."/>
            <person name="Savage R."/>
            <person name="Osoegawa K."/>
            <person name="de Jong P."/>
            <person name="Grimwood J."/>
            <person name="Chapman J.A."/>
            <person name="Shapiro H."/>
            <person name="Aerts A."/>
            <person name="Otillar R.P."/>
            <person name="Terry A.Y."/>
            <person name="Boore J.L."/>
            <person name="Grigoriev I.V."/>
            <person name="Lindberg D.R."/>
            <person name="Seaver E.C."/>
            <person name="Weisblat D.A."/>
            <person name="Putnam N.H."/>
            <person name="Rokhsar D.S."/>
        </authorList>
    </citation>
    <scope>NUCLEOTIDE SEQUENCE</scope>
    <source>
        <strain evidence="2 4">I ESC-2004</strain>
    </source>
</reference>